<gene>
    <name evidence="1" type="ORF">Vadar_017423</name>
</gene>
<name>A0ACB7Z5C4_9ERIC</name>
<protein>
    <submittedName>
        <fullName evidence="1">Uncharacterized protein</fullName>
    </submittedName>
</protein>
<accession>A0ACB7Z5C4</accession>
<dbReference type="EMBL" id="CM037154">
    <property type="protein sequence ID" value="KAH7860737.1"/>
    <property type="molecule type" value="Genomic_DNA"/>
</dbReference>
<proteinExistence type="predicted"/>
<reference evidence="1 2" key="1">
    <citation type="journal article" date="2021" name="Hortic Res">
        <title>High-quality reference genome and annotation aids understanding of berry development for evergreen blueberry (Vaccinium darrowii).</title>
        <authorList>
            <person name="Yu J."/>
            <person name="Hulse-Kemp A.M."/>
            <person name="Babiker E."/>
            <person name="Staton M."/>
        </authorList>
    </citation>
    <scope>NUCLEOTIDE SEQUENCE [LARGE SCALE GENOMIC DNA]</scope>
    <source>
        <strain evidence="2">cv. NJ 8807/NJ 8810</strain>
        <tissue evidence="1">Young leaf</tissue>
    </source>
</reference>
<dbReference type="Proteomes" id="UP000828048">
    <property type="component" value="Chromosome 4"/>
</dbReference>
<organism evidence="1 2">
    <name type="scientific">Vaccinium darrowii</name>
    <dbReference type="NCBI Taxonomy" id="229202"/>
    <lineage>
        <taxon>Eukaryota</taxon>
        <taxon>Viridiplantae</taxon>
        <taxon>Streptophyta</taxon>
        <taxon>Embryophyta</taxon>
        <taxon>Tracheophyta</taxon>
        <taxon>Spermatophyta</taxon>
        <taxon>Magnoliopsida</taxon>
        <taxon>eudicotyledons</taxon>
        <taxon>Gunneridae</taxon>
        <taxon>Pentapetalae</taxon>
        <taxon>asterids</taxon>
        <taxon>Ericales</taxon>
        <taxon>Ericaceae</taxon>
        <taxon>Vaccinioideae</taxon>
        <taxon>Vaccinieae</taxon>
        <taxon>Vaccinium</taxon>
    </lineage>
</organism>
<evidence type="ECO:0000313" key="2">
    <source>
        <dbReference type="Proteomes" id="UP000828048"/>
    </source>
</evidence>
<comment type="caution">
    <text evidence="1">The sequence shown here is derived from an EMBL/GenBank/DDBJ whole genome shotgun (WGS) entry which is preliminary data.</text>
</comment>
<keyword evidence="2" id="KW-1185">Reference proteome</keyword>
<evidence type="ECO:0000313" key="1">
    <source>
        <dbReference type="EMBL" id="KAH7860737.1"/>
    </source>
</evidence>
<sequence>MSGIVPEGVCILPKLENFTYSYNFFCEEEGVCRNLTSKGVAFDDRRNCLPEKPLQRTKEQCNPVIEHPVDCYKNQCGVPSGGGGGGASPPVALAPARSHPGGGGAAAPVVLAPAPRPCLIASWVVGE</sequence>